<comment type="caution">
    <text evidence="10">The sequence shown here is derived from an EMBL/GenBank/DDBJ whole genome shotgun (WGS) entry which is preliminary data.</text>
</comment>
<dbReference type="GO" id="GO:0008379">
    <property type="term" value="F:thioredoxin peroxidase activity"/>
    <property type="evidence" value="ECO:0007669"/>
    <property type="project" value="InterPro"/>
</dbReference>
<comment type="function">
    <text evidence="7">Thiol-specific peroxidase that catalyzes the reduction of hydrogen peroxide and organic hydroperoxides to water and alcohols, respectively. Plays a role in cell protection against oxidative stress by detoxifying peroxides.</text>
</comment>
<dbReference type="Gene3D" id="3.40.30.10">
    <property type="entry name" value="Glutaredoxin"/>
    <property type="match status" value="1"/>
</dbReference>
<feature type="domain" description="Thioredoxin" evidence="9">
    <location>
        <begin position="100"/>
        <end position="255"/>
    </location>
</feature>
<feature type="region of interest" description="Disordered" evidence="8">
    <location>
        <begin position="19"/>
        <end position="44"/>
    </location>
</feature>
<reference evidence="10 11" key="1">
    <citation type="journal article" date="2019" name="Nat. Plants">
        <title>Stout camphor tree genome fills gaps in understanding of flowering plant genome evolution.</title>
        <authorList>
            <person name="Chaw S.M."/>
            <person name="Liu Y.C."/>
            <person name="Wu Y.W."/>
            <person name="Wang H.Y."/>
            <person name="Lin C.I."/>
            <person name="Wu C.S."/>
            <person name="Ke H.M."/>
            <person name="Chang L.Y."/>
            <person name="Hsu C.Y."/>
            <person name="Yang H.T."/>
            <person name="Sudianto E."/>
            <person name="Hsu M.H."/>
            <person name="Wu K.P."/>
            <person name="Wang L.N."/>
            <person name="Leebens-Mack J.H."/>
            <person name="Tsai I.J."/>
        </authorList>
    </citation>
    <scope>NUCLEOTIDE SEQUENCE [LARGE SCALE GENOMIC DNA]</scope>
    <source>
        <strain evidence="11">cv. Chaw 1501</strain>
        <tissue evidence="10">Young leaves</tissue>
    </source>
</reference>
<dbReference type="AlphaFoldDB" id="A0A3S3NLZ2"/>
<evidence type="ECO:0000259" key="9">
    <source>
        <dbReference type="PROSITE" id="PS51352"/>
    </source>
</evidence>
<keyword evidence="6 7" id="KW-0560">Oxidoreductase</keyword>
<feature type="compositionally biased region" description="Low complexity" evidence="8">
    <location>
        <begin position="35"/>
        <end position="44"/>
    </location>
</feature>
<evidence type="ECO:0000256" key="2">
    <source>
        <dbReference type="ARBA" id="ARBA00010505"/>
    </source>
</evidence>
<dbReference type="GO" id="GO:0005737">
    <property type="term" value="C:cytoplasm"/>
    <property type="evidence" value="ECO:0007669"/>
    <property type="project" value="TreeGrafter"/>
</dbReference>
<dbReference type="EMBL" id="QPKB01000004">
    <property type="protein sequence ID" value="RWR82402.1"/>
    <property type="molecule type" value="Genomic_DNA"/>
</dbReference>
<dbReference type="GO" id="GO:0042744">
    <property type="term" value="P:hydrogen peroxide catabolic process"/>
    <property type="evidence" value="ECO:0007669"/>
    <property type="project" value="TreeGrafter"/>
</dbReference>
<evidence type="ECO:0000256" key="4">
    <source>
        <dbReference type="ARBA" id="ARBA00022559"/>
    </source>
</evidence>
<keyword evidence="7" id="KW-0676">Redox-active center</keyword>
<gene>
    <name evidence="10" type="ORF">CKAN_01111800</name>
</gene>
<evidence type="ECO:0000256" key="3">
    <source>
        <dbReference type="ARBA" id="ARBA00013016"/>
    </source>
</evidence>
<dbReference type="STRING" id="337451.A0A3S3NLZ2"/>
<dbReference type="InterPro" id="IPR036249">
    <property type="entry name" value="Thioredoxin-like_sf"/>
</dbReference>
<evidence type="ECO:0000256" key="5">
    <source>
        <dbReference type="ARBA" id="ARBA00022862"/>
    </source>
</evidence>
<dbReference type="CDD" id="cd03013">
    <property type="entry name" value="PRX5_like"/>
    <property type="match status" value="1"/>
</dbReference>
<evidence type="ECO:0000256" key="7">
    <source>
        <dbReference type="RuleBase" id="RU366011"/>
    </source>
</evidence>
<dbReference type="OrthoDB" id="1730147at2759"/>
<dbReference type="SUPFAM" id="SSF52833">
    <property type="entry name" value="Thioredoxin-like"/>
    <property type="match status" value="1"/>
</dbReference>
<comment type="similarity">
    <text evidence="2 7">Belongs to the peroxiredoxin family. Prx5 subfamily.</text>
</comment>
<protein>
    <recommendedName>
        <fullName evidence="3 7">Glutaredoxin-dependent peroxiredoxin</fullName>
        <ecNumber evidence="3 7">1.11.1.25</ecNumber>
    </recommendedName>
</protein>
<dbReference type="Pfam" id="PF08534">
    <property type="entry name" value="Redoxin"/>
    <property type="match status" value="1"/>
</dbReference>
<keyword evidence="11" id="KW-1185">Reference proteome</keyword>
<evidence type="ECO:0000313" key="11">
    <source>
        <dbReference type="Proteomes" id="UP000283530"/>
    </source>
</evidence>
<dbReference type="PANTHER" id="PTHR10430:SF35">
    <property type="entry name" value="GLUTAREDOXIN-DEPENDENT PEROXIREDOXIN"/>
    <property type="match status" value="1"/>
</dbReference>
<name>A0A3S3NLZ2_9MAGN</name>
<proteinExistence type="inferred from homology"/>
<feature type="compositionally biased region" description="Low complexity" evidence="8">
    <location>
        <begin position="19"/>
        <end position="28"/>
    </location>
</feature>
<dbReference type="PANTHER" id="PTHR10430">
    <property type="entry name" value="PEROXIREDOXIN"/>
    <property type="match status" value="1"/>
</dbReference>
<evidence type="ECO:0000313" key="10">
    <source>
        <dbReference type="EMBL" id="RWR82402.1"/>
    </source>
</evidence>
<dbReference type="InterPro" id="IPR013740">
    <property type="entry name" value="Redoxin"/>
</dbReference>
<dbReference type="InterPro" id="IPR013766">
    <property type="entry name" value="Thioredoxin_domain"/>
</dbReference>
<evidence type="ECO:0000256" key="1">
    <source>
        <dbReference type="ARBA" id="ARBA00001711"/>
    </source>
</evidence>
<dbReference type="GO" id="GO:0034599">
    <property type="term" value="P:cellular response to oxidative stress"/>
    <property type="evidence" value="ECO:0007669"/>
    <property type="project" value="InterPro"/>
</dbReference>
<dbReference type="InterPro" id="IPR037944">
    <property type="entry name" value="PRX5-like"/>
</dbReference>
<keyword evidence="5 7" id="KW-0049">Antioxidant</keyword>
<dbReference type="GO" id="GO:0045454">
    <property type="term" value="P:cell redox homeostasis"/>
    <property type="evidence" value="ECO:0007669"/>
    <property type="project" value="TreeGrafter"/>
</dbReference>
<evidence type="ECO:0000256" key="6">
    <source>
        <dbReference type="ARBA" id="ARBA00023002"/>
    </source>
</evidence>
<dbReference type="EC" id="1.11.1.25" evidence="3 7"/>
<dbReference type="PROSITE" id="PS51352">
    <property type="entry name" value="THIOREDOXIN_2"/>
    <property type="match status" value="1"/>
</dbReference>
<dbReference type="Proteomes" id="UP000283530">
    <property type="component" value="Unassembled WGS sequence"/>
</dbReference>
<comment type="catalytic activity">
    <reaction evidence="1">
        <text>[glutaredoxin]-dithiol + a hydroperoxide = [glutaredoxin]-disulfide + an alcohol + H2O</text>
        <dbReference type="Rhea" id="RHEA:62624"/>
        <dbReference type="Rhea" id="RHEA-COMP:10729"/>
        <dbReference type="Rhea" id="RHEA-COMP:10730"/>
        <dbReference type="ChEBI" id="CHEBI:15377"/>
        <dbReference type="ChEBI" id="CHEBI:29950"/>
        <dbReference type="ChEBI" id="CHEBI:30879"/>
        <dbReference type="ChEBI" id="CHEBI:35924"/>
        <dbReference type="ChEBI" id="CHEBI:50058"/>
        <dbReference type="EC" id="1.11.1.25"/>
    </reaction>
</comment>
<accession>A0A3S3NLZ2</accession>
<evidence type="ECO:0000256" key="8">
    <source>
        <dbReference type="SAM" id="MobiDB-lite"/>
    </source>
</evidence>
<organism evidence="10 11">
    <name type="scientific">Cinnamomum micranthum f. kanehirae</name>
    <dbReference type="NCBI Taxonomy" id="337451"/>
    <lineage>
        <taxon>Eukaryota</taxon>
        <taxon>Viridiplantae</taxon>
        <taxon>Streptophyta</taxon>
        <taxon>Embryophyta</taxon>
        <taxon>Tracheophyta</taxon>
        <taxon>Spermatophyta</taxon>
        <taxon>Magnoliopsida</taxon>
        <taxon>Magnoliidae</taxon>
        <taxon>Laurales</taxon>
        <taxon>Lauraceae</taxon>
        <taxon>Cinnamomum</taxon>
    </lineage>
</organism>
<sequence length="255" mass="27096">MASSVNNIAATFATVAISSSSSSSSTPATTPPSTPSSINPITFSHPISPQPISASWNPQTTLHRSQRSSLLSLYGPPGPKPFPQISTVHPSPIIRRSKTISVGERLPNATLAYLDRNDNLVTMNVSDLTRQKKVVLVAVPGAFVPVTGSKRFVTGFLQKAEEMKMKGVGVVACVSVNDVHVMKAWGERLGVGERMMMLSDGSGDFARAMGVLVDLGGTSEGFGIRSKRYSLVAVNGVVKSFLLERGDVDDILNLL</sequence>
<keyword evidence="4 7" id="KW-0575">Peroxidase</keyword>